<evidence type="ECO:0000313" key="3">
    <source>
        <dbReference type="EMBL" id="RDX40506.1"/>
    </source>
</evidence>
<dbReference type="OrthoDB" id="2757521at2759"/>
<sequence>MSSGHRQYNAEDGVRWERYADAFRAWLDKRGRYPGTPPAGYLEVFKVSQRFAPCPHEYPELVAAATRPAAPPVPPSMPGVTMTADAFSALLAHNSAVHSQIADLAQRPIPAAPALFPMPATRMRPSDGWRRGRGGRFQRARVRSTSAPLTGMSYEPFSPEYAPHATSDRLGGPPVPQTGRARRPRRRGRRGGRARTPRTQHDGQHSRVDDDTTSVADTAAEPRDFREYSTWEYIDLLVDRMAALYNALDESEVVADDVAEQEEAGPSGTTHCGSDDEGTAEDEMAVDEEEEIEEDGDPEERLRF</sequence>
<dbReference type="AlphaFoldDB" id="A0A371CHY4"/>
<reference evidence="2 4" key="1">
    <citation type="journal article" date="2018" name="Biotechnol. Biofuels">
        <title>Integrative visual omics of the white-rot fungus Polyporus brumalis exposes the biotechnological potential of its oxidative enzymes for delignifying raw plant biomass.</title>
        <authorList>
            <person name="Miyauchi S."/>
            <person name="Rancon A."/>
            <person name="Drula E."/>
            <person name="Hage H."/>
            <person name="Chaduli D."/>
            <person name="Favel A."/>
            <person name="Grisel S."/>
            <person name="Henrissat B."/>
            <person name="Herpoel-Gimbert I."/>
            <person name="Ruiz-Duenas F.J."/>
            <person name="Chevret D."/>
            <person name="Hainaut M."/>
            <person name="Lin J."/>
            <person name="Wang M."/>
            <person name="Pangilinan J."/>
            <person name="Lipzen A."/>
            <person name="Lesage-Meessen L."/>
            <person name="Navarro D."/>
            <person name="Riley R."/>
            <person name="Grigoriev I.V."/>
            <person name="Zhou S."/>
            <person name="Raouche S."/>
            <person name="Rosso M.N."/>
        </authorList>
    </citation>
    <scope>NUCLEOTIDE SEQUENCE [LARGE SCALE GENOMIC DNA]</scope>
    <source>
        <strain evidence="2 4">BRFM 1820</strain>
    </source>
</reference>
<keyword evidence="4" id="KW-1185">Reference proteome</keyword>
<protein>
    <submittedName>
        <fullName evidence="2">Uncharacterized protein</fullName>
    </submittedName>
</protein>
<dbReference type="Proteomes" id="UP000256964">
    <property type="component" value="Unassembled WGS sequence"/>
</dbReference>
<feature type="compositionally biased region" description="Basic and acidic residues" evidence="1">
    <location>
        <begin position="199"/>
        <end position="210"/>
    </location>
</feature>
<feature type="region of interest" description="Disordered" evidence="1">
    <location>
        <begin position="115"/>
        <end position="221"/>
    </location>
</feature>
<organism evidence="2 4">
    <name type="scientific">Lentinus brumalis</name>
    <dbReference type="NCBI Taxonomy" id="2498619"/>
    <lineage>
        <taxon>Eukaryota</taxon>
        <taxon>Fungi</taxon>
        <taxon>Dikarya</taxon>
        <taxon>Basidiomycota</taxon>
        <taxon>Agaricomycotina</taxon>
        <taxon>Agaricomycetes</taxon>
        <taxon>Polyporales</taxon>
        <taxon>Polyporaceae</taxon>
        <taxon>Lentinus</taxon>
    </lineage>
</organism>
<accession>A0A371CHY4</accession>
<gene>
    <name evidence="3" type="ORF">OH76DRAFT_1423648</name>
    <name evidence="2" type="ORF">OH76DRAFT_1424027</name>
</gene>
<feature type="compositionally biased region" description="Basic residues" evidence="1">
    <location>
        <begin position="131"/>
        <end position="142"/>
    </location>
</feature>
<evidence type="ECO:0000313" key="4">
    <source>
        <dbReference type="Proteomes" id="UP000256964"/>
    </source>
</evidence>
<dbReference type="EMBL" id="KZ857620">
    <property type="protein sequence ID" value="RDX39898.1"/>
    <property type="molecule type" value="Genomic_DNA"/>
</dbReference>
<feature type="compositionally biased region" description="Basic residues" evidence="1">
    <location>
        <begin position="180"/>
        <end position="198"/>
    </location>
</feature>
<name>A0A371CHY4_9APHY</name>
<proteinExistence type="predicted"/>
<feature type="compositionally biased region" description="Acidic residues" evidence="1">
    <location>
        <begin position="275"/>
        <end position="298"/>
    </location>
</feature>
<evidence type="ECO:0000313" key="2">
    <source>
        <dbReference type="EMBL" id="RDX39898.1"/>
    </source>
</evidence>
<feature type="region of interest" description="Disordered" evidence="1">
    <location>
        <begin position="258"/>
        <end position="304"/>
    </location>
</feature>
<evidence type="ECO:0000256" key="1">
    <source>
        <dbReference type="SAM" id="MobiDB-lite"/>
    </source>
</evidence>
<dbReference type="EMBL" id="KZ857551">
    <property type="protein sequence ID" value="RDX40506.1"/>
    <property type="molecule type" value="Genomic_DNA"/>
</dbReference>